<dbReference type="OrthoDB" id="2015551at2759"/>
<evidence type="ECO:0000259" key="2">
    <source>
        <dbReference type="Pfam" id="PF00080"/>
    </source>
</evidence>
<name>A0A8H8DMG8_9FUNG</name>
<evidence type="ECO:0000313" key="4">
    <source>
        <dbReference type="Proteomes" id="UP000673691"/>
    </source>
</evidence>
<reference evidence="3 4" key="1">
    <citation type="journal article" name="Sci. Rep.">
        <title>Genome-scale phylogenetic analyses confirm Olpidium as the closest living zoosporic fungus to the non-flagellated, terrestrial fungi.</title>
        <authorList>
            <person name="Chang Y."/>
            <person name="Rochon D."/>
            <person name="Sekimoto S."/>
            <person name="Wang Y."/>
            <person name="Chovatia M."/>
            <person name="Sandor L."/>
            <person name="Salamov A."/>
            <person name="Grigoriev I.V."/>
            <person name="Stajich J.E."/>
            <person name="Spatafora J.W."/>
        </authorList>
    </citation>
    <scope>NUCLEOTIDE SEQUENCE [LARGE SCALE GENOMIC DNA]</scope>
    <source>
        <strain evidence="3">S191</strain>
    </source>
</reference>
<dbReference type="PROSITE" id="PS00087">
    <property type="entry name" value="SOD_CU_ZN_1"/>
    <property type="match status" value="1"/>
</dbReference>
<dbReference type="InterPro" id="IPR001424">
    <property type="entry name" value="SOD_Cu_Zn_dom"/>
</dbReference>
<gene>
    <name evidence="3" type="ORF">BJ554DRAFT_3214</name>
</gene>
<dbReference type="Pfam" id="PF00080">
    <property type="entry name" value="Sod_Cu"/>
    <property type="match status" value="1"/>
</dbReference>
<feature type="signal peptide" evidence="1">
    <location>
        <begin position="1"/>
        <end position="17"/>
    </location>
</feature>
<evidence type="ECO:0000256" key="1">
    <source>
        <dbReference type="SAM" id="SignalP"/>
    </source>
</evidence>
<keyword evidence="4" id="KW-1185">Reference proteome</keyword>
<comment type="caution">
    <text evidence="3">The sequence shown here is derived from an EMBL/GenBank/DDBJ whole genome shotgun (WGS) entry which is preliminary data.</text>
</comment>
<dbReference type="InterPro" id="IPR024134">
    <property type="entry name" value="SOD_Cu/Zn_/chaperone"/>
</dbReference>
<dbReference type="GO" id="GO:0034599">
    <property type="term" value="P:cellular response to oxidative stress"/>
    <property type="evidence" value="ECO:0007669"/>
    <property type="project" value="UniProtKB-ARBA"/>
</dbReference>
<accession>A0A8H8DMG8</accession>
<feature type="chain" id="PRO_5034203618" evidence="1">
    <location>
        <begin position="18"/>
        <end position="217"/>
    </location>
</feature>
<proteinExistence type="predicted"/>
<dbReference type="InterPro" id="IPR036423">
    <property type="entry name" value="SOD-like_Cu/Zn_dom_sf"/>
</dbReference>
<keyword evidence="1" id="KW-0732">Signal</keyword>
<dbReference type="PANTHER" id="PTHR10003">
    <property type="entry name" value="SUPEROXIDE DISMUTASE CU-ZN -RELATED"/>
    <property type="match status" value="1"/>
</dbReference>
<protein>
    <submittedName>
        <fullName evidence="3">Superoxide dismutase</fullName>
    </submittedName>
</protein>
<dbReference type="GO" id="GO:0005507">
    <property type="term" value="F:copper ion binding"/>
    <property type="evidence" value="ECO:0007669"/>
    <property type="project" value="InterPro"/>
</dbReference>
<dbReference type="Gene3D" id="2.60.40.200">
    <property type="entry name" value="Superoxide dismutase, copper/zinc binding domain"/>
    <property type="match status" value="1"/>
</dbReference>
<dbReference type="InterPro" id="IPR018152">
    <property type="entry name" value="SOD_Cu/Zn_BS"/>
</dbReference>
<organism evidence="3 4">
    <name type="scientific">Olpidium bornovanus</name>
    <dbReference type="NCBI Taxonomy" id="278681"/>
    <lineage>
        <taxon>Eukaryota</taxon>
        <taxon>Fungi</taxon>
        <taxon>Fungi incertae sedis</taxon>
        <taxon>Olpidiomycota</taxon>
        <taxon>Olpidiomycotina</taxon>
        <taxon>Olpidiomycetes</taxon>
        <taxon>Olpidiales</taxon>
        <taxon>Olpidiaceae</taxon>
        <taxon>Olpidium</taxon>
    </lineage>
</organism>
<feature type="domain" description="Superoxide dismutase copper/zinc binding" evidence="2">
    <location>
        <begin position="69"/>
        <end position="197"/>
    </location>
</feature>
<evidence type="ECO:0000313" key="3">
    <source>
        <dbReference type="EMBL" id="KAG5463731.1"/>
    </source>
</evidence>
<dbReference type="AlphaFoldDB" id="A0A8H8DMG8"/>
<dbReference type="EMBL" id="JAEFCI010000154">
    <property type="protein sequence ID" value="KAG5463731.1"/>
    <property type="molecule type" value="Genomic_DNA"/>
</dbReference>
<dbReference type="GO" id="GO:0006801">
    <property type="term" value="P:superoxide metabolic process"/>
    <property type="evidence" value="ECO:0007669"/>
    <property type="project" value="InterPro"/>
</dbReference>
<dbReference type="Proteomes" id="UP000673691">
    <property type="component" value="Unassembled WGS sequence"/>
</dbReference>
<dbReference type="SUPFAM" id="SSF49329">
    <property type="entry name" value="Cu,Zn superoxide dismutase-like"/>
    <property type="match status" value="1"/>
</dbReference>
<sequence>MLAIATGFVVLAFAALAKTTGGPTPFEAAASGGVPSAQGAGAGAICVLQPTARSSVSGVAEWIPTAGGLVFRVRATGAKPNGAFGIHVHEFGDISNKTGGAAGEHFNPTGEPHSCPDPQSIAITGGIHGGDLGNVESDRDGVIDVAKSLFQLHSIQSVEKQDVGFIIGRSLILHSKQDDCRSQPSGNSGERVAQCVIGYRNPRTKSREADVPQCHFR</sequence>